<keyword evidence="3" id="KW-1185">Reference proteome</keyword>
<proteinExistence type="predicted"/>
<organism evidence="2 3">
    <name type="scientific">Solirubrobacter pauli</name>
    <dbReference type="NCBI Taxonomy" id="166793"/>
    <lineage>
        <taxon>Bacteria</taxon>
        <taxon>Bacillati</taxon>
        <taxon>Actinomycetota</taxon>
        <taxon>Thermoleophilia</taxon>
        <taxon>Solirubrobacterales</taxon>
        <taxon>Solirubrobacteraceae</taxon>
        <taxon>Solirubrobacter</taxon>
    </lineage>
</organism>
<sequence length="87" mass="9375">MTSQQKGLAALGGIVSLAAGFFVAKRLRGRGDVAQREWTCACGQAYHVQGLDRHRVYTVVDGDPVLGRDCVRCGEPLPSGHETVKFC</sequence>
<dbReference type="RefSeq" id="WP_121253553.1">
    <property type="nucleotide sequence ID" value="NZ_RBIL01000002.1"/>
</dbReference>
<evidence type="ECO:0000313" key="3">
    <source>
        <dbReference type="Proteomes" id="UP000278962"/>
    </source>
</evidence>
<comment type="caution">
    <text evidence="2">The sequence shown here is derived from an EMBL/GenBank/DDBJ whole genome shotgun (WGS) entry which is preliminary data.</text>
</comment>
<reference evidence="2 3" key="1">
    <citation type="submission" date="2018-10" db="EMBL/GenBank/DDBJ databases">
        <title>Genomic Encyclopedia of Archaeal and Bacterial Type Strains, Phase II (KMG-II): from individual species to whole genera.</title>
        <authorList>
            <person name="Goeker M."/>
        </authorList>
    </citation>
    <scope>NUCLEOTIDE SEQUENCE [LARGE SCALE GENOMIC DNA]</scope>
    <source>
        <strain evidence="2 3">DSM 14954</strain>
    </source>
</reference>
<name>A0A660KWJ3_9ACTN</name>
<keyword evidence="1" id="KW-0812">Transmembrane</keyword>
<gene>
    <name evidence="2" type="ORF">C8N24_4110</name>
</gene>
<keyword evidence="1" id="KW-1133">Transmembrane helix</keyword>
<evidence type="ECO:0000256" key="1">
    <source>
        <dbReference type="SAM" id="Phobius"/>
    </source>
</evidence>
<dbReference type="AlphaFoldDB" id="A0A660KWJ3"/>
<accession>A0A660KWJ3</accession>
<protein>
    <submittedName>
        <fullName evidence="2">Uncharacterized protein</fullName>
    </submittedName>
</protein>
<feature type="transmembrane region" description="Helical" evidence="1">
    <location>
        <begin position="6"/>
        <end position="24"/>
    </location>
</feature>
<dbReference type="EMBL" id="RBIL01000002">
    <property type="protein sequence ID" value="RKQ86101.1"/>
    <property type="molecule type" value="Genomic_DNA"/>
</dbReference>
<keyword evidence="1" id="KW-0472">Membrane</keyword>
<evidence type="ECO:0000313" key="2">
    <source>
        <dbReference type="EMBL" id="RKQ86101.1"/>
    </source>
</evidence>
<dbReference type="Proteomes" id="UP000278962">
    <property type="component" value="Unassembled WGS sequence"/>
</dbReference>